<protein>
    <recommendedName>
        <fullName evidence="4">Nudix hydrolase domain-containing protein</fullName>
    </recommendedName>
</protein>
<dbReference type="PANTHER" id="PTHR43046:SF14">
    <property type="entry name" value="MUTT_NUDIX FAMILY PROTEIN"/>
    <property type="match status" value="1"/>
</dbReference>
<comment type="caution">
    <text evidence="5">The sequence shown here is derived from an EMBL/GenBank/DDBJ whole genome shotgun (WGS) entry which is preliminary data.</text>
</comment>
<dbReference type="PROSITE" id="PS00893">
    <property type="entry name" value="NUDIX_BOX"/>
    <property type="match status" value="1"/>
</dbReference>
<accession>A0A1L9QLV6</accession>
<evidence type="ECO:0000259" key="4">
    <source>
        <dbReference type="PROSITE" id="PS51462"/>
    </source>
</evidence>
<dbReference type="Proteomes" id="UP000183940">
    <property type="component" value="Unassembled WGS sequence"/>
</dbReference>
<feature type="domain" description="Nudix hydrolase" evidence="4">
    <location>
        <begin position="14"/>
        <end position="149"/>
    </location>
</feature>
<dbReference type="SUPFAM" id="SSF55811">
    <property type="entry name" value="Nudix"/>
    <property type="match status" value="1"/>
</dbReference>
<gene>
    <name evidence="5" type="ORF">BI308_20500</name>
</gene>
<evidence type="ECO:0000256" key="3">
    <source>
        <dbReference type="RuleBase" id="RU003476"/>
    </source>
</evidence>
<dbReference type="PANTHER" id="PTHR43046">
    <property type="entry name" value="GDP-MANNOSE MANNOSYL HYDROLASE"/>
    <property type="match status" value="1"/>
</dbReference>
<name>A0A1L9QLV6_9CYAN</name>
<dbReference type="GO" id="GO:0016787">
    <property type="term" value="F:hydrolase activity"/>
    <property type="evidence" value="ECO:0007669"/>
    <property type="project" value="UniProtKB-KW"/>
</dbReference>
<dbReference type="InterPro" id="IPR015797">
    <property type="entry name" value="NUDIX_hydrolase-like_dom_sf"/>
</dbReference>
<dbReference type="STRING" id="1925591.BI308_20500"/>
<dbReference type="AlphaFoldDB" id="A0A1L9QLV6"/>
<dbReference type="InterPro" id="IPR020476">
    <property type="entry name" value="Nudix_hydrolase"/>
</dbReference>
<dbReference type="PROSITE" id="PS51462">
    <property type="entry name" value="NUDIX"/>
    <property type="match status" value="1"/>
</dbReference>
<reference evidence="5" key="1">
    <citation type="submission" date="2016-10" db="EMBL/GenBank/DDBJ databases">
        <title>CRISPR-Cas defence system in Roseofilum reptotaenium: evidence of a bacteriophage-cyanobacterium arms race in the coral black band disease.</title>
        <authorList>
            <person name="Buerger P."/>
            <person name="Wood-Charlson E.M."/>
            <person name="Weynberg K.D."/>
            <person name="Willis B."/>
            <person name="Van Oppen M.J."/>
        </authorList>
    </citation>
    <scope>NUCLEOTIDE SEQUENCE [LARGE SCALE GENOMIC DNA]</scope>
    <source>
        <strain evidence="5">AO1-A</strain>
    </source>
</reference>
<evidence type="ECO:0000256" key="2">
    <source>
        <dbReference type="ARBA" id="ARBA00022801"/>
    </source>
</evidence>
<organism evidence="5 6">
    <name type="scientific">Roseofilum reptotaenium AO1-A</name>
    <dbReference type="NCBI Taxonomy" id="1925591"/>
    <lineage>
        <taxon>Bacteria</taxon>
        <taxon>Bacillati</taxon>
        <taxon>Cyanobacteriota</taxon>
        <taxon>Cyanophyceae</taxon>
        <taxon>Desertifilales</taxon>
        <taxon>Desertifilaceae</taxon>
        <taxon>Roseofilum</taxon>
    </lineage>
</organism>
<dbReference type="InterPro" id="IPR020084">
    <property type="entry name" value="NUDIX_hydrolase_CS"/>
</dbReference>
<dbReference type="InterPro" id="IPR000086">
    <property type="entry name" value="NUDIX_hydrolase_dom"/>
</dbReference>
<proteinExistence type="inferred from homology"/>
<evidence type="ECO:0000313" key="5">
    <source>
        <dbReference type="EMBL" id="OJJ20683.1"/>
    </source>
</evidence>
<keyword evidence="2 3" id="KW-0378">Hydrolase</keyword>
<sequence>MENQQIETTKPQTRLRVAVVALFVIETEVLLIHQMTFPEPDCWDLPGGGIEPHEPIREALRREVKEETGIENFEIDDLLTIAESFFPEGGDRVLHTINIIYQCSLPSKPTHLHSDESEIGPKGIQWVDMASVSQKSCSTRCWQALQVLGAGE</sequence>
<comment type="similarity">
    <text evidence="3">Belongs to the Nudix hydrolase family.</text>
</comment>
<dbReference type="PRINTS" id="PR00502">
    <property type="entry name" value="NUDIXFAMILY"/>
</dbReference>
<dbReference type="EMBL" id="MLAW01000047">
    <property type="protein sequence ID" value="OJJ20683.1"/>
    <property type="molecule type" value="Genomic_DNA"/>
</dbReference>
<evidence type="ECO:0000313" key="6">
    <source>
        <dbReference type="Proteomes" id="UP000183940"/>
    </source>
</evidence>
<keyword evidence="6" id="KW-1185">Reference proteome</keyword>
<evidence type="ECO:0000256" key="1">
    <source>
        <dbReference type="ARBA" id="ARBA00001946"/>
    </source>
</evidence>
<comment type="cofactor">
    <cofactor evidence="1">
        <name>Mg(2+)</name>
        <dbReference type="ChEBI" id="CHEBI:18420"/>
    </cofactor>
</comment>
<dbReference type="Pfam" id="PF00293">
    <property type="entry name" value="NUDIX"/>
    <property type="match status" value="1"/>
</dbReference>
<dbReference type="Gene3D" id="3.90.79.10">
    <property type="entry name" value="Nucleoside Triphosphate Pyrophosphohydrolase"/>
    <property type="match status" value="1"/>
</dbReference>